<feature type="non-terminal residue" evidence="5">
    <location>
        <position position="1633"/>
    </location>
</feature>
<evidence type="ECO:0000259" key="4">
    <source>
        <dbReference type="PROSITE" id="PS50075"/>
    </source>
</evidence>
<accession>A0ABV9FV69</accession>
<dbReference type="InterPro" id="IPR045851">
    <property type="entry name" value="AMP-bd_C_sf"/>
</dbReference>
<dbReference type="InterPro" id="IPR020806">
    <property type="entry name" value="PKS_PP-bd"/>
</dbReference>
<dbReference type="Gene3D" id="1.10.1200.10">
    <property type="entry name" value="ACP-like"/>
    <property type="match status" value="1"/>
</dbReference>
<dbReference type="PANTHER" id="PTHR45527">
    <property type="entry name" value="NONRIBOSOMAL PEPTIDE SYNTHETASE"/>
    <property type="match status" value="1"/>
</dbReference>
<proteinExistence type="predicted"/>
<dbReference type="Gene3D" id="2.30.38.10">
    <property type="entry name" value="Luciferase, Domain 3"/>
    <property type="match status" value="2"/>
</dbReference>
<keyword evidence="6" id="KW-1185">Reference proteome</keyword>
<comment type="cofactor">
    <cofactor evidence="1">
        <name>pantetheine 4'-phosphate</name>
        <dbReference type="ChEBI" id="CHEBI:47942"/>
    </cofactor>
</comment>
<dbReference type="EMBL" id="JBHSFO010000009">
    <property type="protein sequence ID" value="MFC4604943.1"/>
    <property type="molecule type" value="Genomic_DNA"/>
</dbReference>
<sequence>MSGVDSQDRGLVVEDLPRLIADIANTDSGRTAIRYRDSAITYQVLHAELVALDAAMGGALGADALIPVVLSTLLPGLDAAADDGLGTVVAALLADVAAAGGVGAAAMPPRTLPALFDEQVVRTPDSVALEFEGVELTYAEFDARANALARKLIEAGVGPESMVGLSIRRSLDLLIGMYAIVKAGGAYVPLDPDHPADRIAYVLDVAQPAAVVTTARDAVTMPAGVTVFEIDTLDVSGYSSAPVSDADRSASLSADHVAYVIFTSGSTGRPKGVAVPHSAIVSNLLWRQTEYRFTPDDVILQKTPYTFDVSLWELFWPLLMGAKLVIATHDGHRDPAYLARTMIDRGVTVAHFVPSMLSVFISEPSAADVTSLRLVFASGEALPAEAASRFRAISSAGLHNLYGPTEAAVDVTYHQTSERDGASIPIGSAVAETELLVLDDGLRPVPVGVPGELYLAGVQLARGYVARPELTADRFVANPYGEPGDRMYRTGDLVRWRPEDSGSLDYLGRIDFQVKLRGLRIELGEIESALLGREEVAQAVVVVHNDPAVGDHLVAYLVATAGMAPDHRELRADLKHQLPDYMVPSLFVVVEQFPLNASGKLDRKALPAPDFSSLAREYRAPSTPTEGSLAGIFAALLGLERIGADDDFFELGGNSLIATRAIARVNAEFGVRIDVREFFDAPTVAELAVVIDNAVGGDGVALPSLVAGPRPDRIPLSLAQSRMWFLSRFDSASAVNNIPLAVRLSGVVDAAHLAAALADVVVRHEVLRTVYPEYEGAGTQVILPVDQATLNPTPVSVTEADLLAEVQAFASTGFDVTTEVPLRARLLRVSDAEYVLVLVVHHIAADGFSLAPLVRDVVTAYAARAAGQQPIWTPLPVQYADFALWQRAALGSEDDAASTIARQLAYWTDALDGLPTQLDLPADRPRPAVASNRGVNYGFPLTPELVAGIDGLARDLGATPFMVVHAALAVLLARLSGTTDIAIGAPIAGRGDAALDELVGMFVNTLVLRTEVDEAESFAGLLARVRTNDLGAFAHADVPFERLVEVLNPARSQARHPLFQVALFFQNLEQAAVELPDLTLAALDFDPGIAKFDLQLTMLDSVAESGAPAMTVQITYATDLFDEATVAAFGRRFEAVLSAVVADAEMVVGDIDLVDGGERELMLTSWNETAHPLPAGQLLLDGFGRQVVATPNATAVVYEGQSLTYGEFASRVNRLARHLIGVGVGPESLVALAVRRSLDLVVGIYAVLEAGGAYVPVDPDHPAERIGHILDTAAPVCVLTTARDDFEVPGDRSVLRIDTIDLAAYSDAPITGADRVAMLRPEHPAYVIFTSGSTGKPKGVAVSHGAIVNQMEWMQGEYLLDSSDVYLQKTATTFDVSLWGWFMPLRVGAQLVVATPDGHRDPGYVAEKIAEHGVTVTDFVPSMLTVFAAAVPAAELVSLRDVFVIGEALPPETVRAFAGVSAARVHNLYGPTEAAVSITYREVTGDGDAAAVSIGRPQWNSQMFVLDSRLHPVPVGVPGELYLAGDQLARGYFGRVDLTSDRFVANPFAVDGHRMYRTGDLVTWDAAGELSYIGRTDFQVKFRGQRIELGEIETAVLAHESVLQAAVLVVPTATGDHLVAYVVPAADASVDAD</sequence>
<dbReference type="Pfam" id="PF00668">
    <property type="entry name" value="Condensation"/>
    <property type="match status" value="1"/>
</dbReference>
<dbReference type="SMART" id="SM00823">
    <property type="entry name" value="PKS_PP"/>
    <property type="match status" value="1"/>
</dbReference>
<dbReference type="Pfam" id="PF13193">
    <property type="entry name" value="AMP-binding_C"/>
    <property type="match status" value="1"/>
</dbReference>
<keyword evidence="2" id="KW-0596">Phosphopantetheine</keyword>
<dbReference type="InterPro" id="IPR009081">
    <property type="entry name" value="PP-bd_ACP"/>
</dbReference>
<dbReference type="InterPro" id="IPR020845">
    <property type="entry name" value="AMP-binding_CS"/>
</dbReference>
<dbReference type="SUPFAM" id="SSF56801">
    <property type="entry name" value="Acetyl-CoA synthetase-like"/>
    <property type="match status" value="2"/>
</dbReference>
<protein>
    <submittedName>
        <fullName evidence="5">Amino acid adenylation domain-containing protein</fullName>
    </submittedName>
</protein>
<dbReference type="InterPro" id="IPR025110">
    <property type="entry name" value="AMP-bd_C"/>
</dbReference>
<dbReference type="SUPFAM" id="SSF52777">
    <property type="entry name" value="CoA-dependent acyltransferases"/>
    <property type="match status" value="2"/>
</dbReference>
<dbReference type="PANTHER" id="PTHR45527:SF1">
    <property type="entry name" value="FATTY ACID SYNTHASE"/>
    <property type="match status" value="1"/>
</dbReference>
<dbReference type="InterPro" id="IPR036736">
    <property type="entry name" value="ACP-like_sf"/>
</dbReference>
<evidence type="ECO:0000256" key="3">
    <source>
        <dbReference type="ARBA" id="ARBA00022553"/>
    </source>
</evidence>
<dbReference type="Gene3D" id="3.30.559.10">
    <property type="entry name" value="Chloramphenicol acetyltransferase-like domain"/>
    <property type="match status" value="1"/>
</dbReference>
<evidence type="ECO:0000313" key="6">
    <source>
        <dbReference type="Proteomes" id="UP001595914"/>
    </source>
</evidence>
<dbReference type="InterPro" id="IPR010071">
    <property type="entry name" value="AA_adenyl_dom"/>
</dbReference>
<feature type="domain" description="Carrier" evidence="4">
    <location>
        <begin position="620"/>
        <end position="695"/>
    </location>
</feature>
<gene>
    <name evidence="5" type="ORF">ACFO6S_14690</name>
</gene>
<dbReference type="Pfam" id="PF00550">
    <property type="entry name" value="PP-binding"/>
    <property type="match status" value="1"/>
</dbReference>
<organism evidence="5 6">
    <name type="scientific">Rhodococcus kronopolitis</name>
    <dbReference type="NCBI Taxonomy" id="1460226"/>
    <lineage>
        <taxon>Bacteria</taxon>
        <taxon>Bacillati</taxon>
        <taxon>Actinomycetota</taxon>
        <taxon>Actinomycetes</taxon>
        <taxon>Mycobacteriales</taxon>
        <taxon>Nocardiaceae</taxon>
        <taxon>Rhodococcus</taxon>
    </lineage>
</organism>
<comment type="caution">
    <text evidence="5">The sequence shown here is derived from an EMBL/GenBank/DDBJ whole genome shotgun (WGS) entry which is preliminary data.</text>
</comment>
<dbReference type="InterPro" id="IPR023213">
    <property type="entry name" value="CAT-like_dom_sf"/>
</dbReference>
<dbReference type="InterPro" id="IPR000873">
    <property type="entry name" value="AMP-dep_synth/lig_dom"/>
</dbReference>
<dbReference type="Proteomes" id="UP001595914">
    <property type="component" value="Unassembled WGS sequence"/>
</dbReference>
<dbReference type="PROSITE" id="PS00455">
    <property type="entry name" value="AMP_BINDING"/>
    <property type="match status" value="2"/>
</dbReference>
<dbReference type="Pfam" id="PF00501">
    <property type="entry name" value="AMP-binding"/>
    <property type="match status" value="2"/>
</dbReference>
<dbReference type="Gene3D" id="3.30.559.30">
    <property type="entry name" value="Nonribosomal peptide synthetase, condensation domain"/>
    <property type="match status" value="1"/>
</dbReference>
<dbReference type="RefSeq" id="WP_378418166.1">
    <property type="nucleotide sequence ID" value="NZ_JBHSFO010000009.1"/>
</dbReference>
<name>A0ABV9FV69_9NOCA</name>
<dbReference type="SUPFAM" id="SSF47336">
    <property type="entry name" value="ACP-like"/>
    <property type="match status" value="1"/>
</dbReference>
<dbReference type="Gene3D" id="3.30.300.30">
    <property type="match status" value="2"/>
</dbReference>
<evidence type="ECO:0000256" key="1">
    <source>
        <dbReference type="ARBA" id="ARBA00001957"/>
    </source>
</evidence>
<dbReference type="InterPro" id="IPR006162">
    <property type="entry name" value="Ppantetheine_attach_site"/>
</dbReference>
<dbReference type="PROSITE" id="PS50075">
    <property type="entry name" value="CARRIER"/>
    <property type="match status" value="1"/>
</dbReference>
<dbReference type="NCBIfam" id="NF003417">
    <property type="entry name" value="PRK04813.1"/>
    <property type="match status" value="2"/>
</dbReference>
<evidence type="ECO:0000313" key="5">
    <source>
        <dbReference type="EMBL" id="MFC4604943.1"/>
    </source>
</evidence>
<dbReference type="CDD" id="cd19540">
    <property type="entry name" value="LCL_NRPS-like"/>
    <property type="match status" value="1"/>
</dbReference>
<dbReference type="InterPro" id="IPR001242">
    <property type="entry name" value="Condensation_dom"/>
</dbReference>
<keyword evidence="3" id="KW-0597">Phosphoprotein</keyword>
<evidence type="ECO:0000256" key="2">
    <source>
        <dbReference type="ARBA" id="ARBA00022450"/>
    </source>
</evidence>
<dbReference type="CDD" id="cd17646">
    <property type="entry name" value="A_NRPS_AB3403-like"/>
    <property type="match status" value="1"/>
</dbReference>
<dbReference type="PROSITE" id="PS00012">
    <property type="entry name" value="PHOSPHOPANTETHEINE"/>
    <property type="match status" value="1"/>
</dbReference>
<reference evidence="6" key="1">
    <citation type="journal article" date="2019" name="Int. J. Syst. Evol. Microbiol.">
        <title>The Global Catalogue of Microorganisms (GCM) 10K type strain sequencing project: providing services to taxonomists for standard genome sequencing and annotation.</title>
        <authorList>
            <consortium name="The Broad Institute Genomics Platform"/>
            <consortium name="The Broad Institute Genome Sequencing Center for Infectious Disease"/>
            <person name="Wu L."/>
            <person name="Ma J."/>
        </authorList>
    </citation>
    <scope>NUCLEOTIDE SEQUENCE [LARGE SCALE GENOMIC DNA]</scope>
    <source>
        <strain evidence="6">CCUG 54520</strain>
    </source>
</reference>
<dbReference type="NCBIfam" id="TIGR01733">
    <property type="entry name" value="AA-adenyl-dom"/>
    <property type="match status" value="2"/>
</dbReference>
<dbReference type="Gene3D" id="3.40.50.980">
    <property type="match status" value="4"/>
</dbReference>